<reference evidence="2 3" key="1">
    <citation type="submission" date="2018-12" db="EMBL/GenBank/DDBJ databases">
        <title>Mesorhizobium carbonis sp. nov., isolated from coal mine water.</title>
        <authorList>
            <person name="Xin W."/>
            <person name="Xu Z."/>
            <person name="Xiang F."/>
            <person name="Zhang J."/>
            <person name="Xi L."/>
            <person name="Liu J."/>
        </authorList>
    </citation>
    <scope>NUCLEOTIDE SEQUENCE [LARGE SCALE GENOMIC DNA]</scope>
    <source>
        <strain evidence="2 3">B2.3</strain>
    </source>
</reference>
<dbReference type="OrthoDB" id="8398417at2"/>
<sequence>MPKLVSMLCRWLERVLEPRAVHREHDRTWLVDPLSHPAIARMDARELADLPFPRGTSPHSSEAGPVCRKHADRETCAA</sequence>
<accession>A0A3R9ZQA6</accession>
<dbReference type="AlphaFoldDB" id="A0A3R9ZQA6"/>
<protein>
    <submittedName>
        <fullName evidence="2">Uncharacterized protein</fullName>
    </submittedName>
</protein>
<dbReference type="EMBL" id="RWKW01000064">
    <property type="protein sequence ID" value="RST85145.1"/>
    <property type="molecule type" value="Genomic_DNA"/>
</dbReference>
<gene>
    <name evidence="2" type="ORF">EJC49_17290</name>
</gene>
<keyword evidence="3" id="KW-1185">Reference proteome</keyword>
<organism evidence="2 3">
    <name type="scientific">Aquibium carbonis</name>
    <dbReference type="NCBI Taxonomy" id="2495581"/>
    <lineage>
        <taxon>Bacteria</taxon>
        <taxon>Pseudomonadati</taxon>
        <taxon>Pseudomonadota</taxon>
        <taxon>Alphaproteobacteria</taxon>
        <taxon>Hyphomicrobiales</taxon>
        <taxon>Phyllobacteriaceae</taxon>
        <taxon>Aquibium</taxon>
    </lineage>
</organism>
<evidence type="ECO:0000313" key="2">
    <source>
        <dbReference type="EMBL" id="RST85145.1"/>
    </source>
</evidence>
<evidence type="ECO:0000256" key="1">
    <source>
        <dbReference type="SAM" id="MobiDB-lite"/>
    </source>
</evidence>
<feature type="compositionally biased region" description="Basic and acidic residues" evidence="1">
    <location>
        <begin position="69"/>
        <end position="78"/>
    </location>
</feature>
<comment type="caution">
    <text evidence="2">The sequence shown here is derived from an EMBL/GenBank/DDBJ whole genome shotgun (WGS) entry which is preliminary data.</text>
</comment>
<dbReference type="Proteomes" id="UP000278398">
    <property type="component" value="Unassembled WGS sequence"/>
</dbReference>
<name>A0A3R9ZQA6_9HYPH</name>
<proteinExistence type="predicted"/>
<evidence type="ECO:0000313" key="3">
    <source>
        <dbReference type="Proteomes" id="UP000278398"/>
    </source>
</evidence>
<feature type="region of interest" description="Disordered" evidence="1">
    <location>
        <begin position="50"/>
        <end position="78"/>
    </location>
</feature>